<feature type="transmembrane region" description="Helical" evidence="2">
    <location>
        <begin position="6"/>
        <end position="28"/>
    </location>
</feature>
<evidence type="ECO:0000313" key="3">
    <source>
        <dbReference type="EMBL" id="AYV80963.1"/>
    </source>
</evidence>
<evidence type="ECO:0000256" key="1">
    <source>
        <dbReference type="SAM" id="MobiDB-lite"/>
    </source>
</evidence>
<feature type="compositionally biased region" description="Polar residues" evidence="1">
    <location>
        <begin position="97"/>
        <end position="117"/>
    </location>
</feature>
<keyword evidence="2" id="KW-0472">Membrane</keyword>
<accession>A0A3G5A568</accession>
<keyword evidence="2" id="KW-1133">Transmembrane helix</keyword>
<keyword evidence="2" id="KW-0812">Transmembrane</keyword>
<feature type="compositionally biased region" description="Pro residues" evidence="1">
    <location>
        <begin position="72"/>
        <end position="92"/>
    </location>
</feature>
<evidence type="ECO:0000256" key="2">
    <source>
        <dbReference type="SAM" id="Phobius"/>
    </source>
</evidence>
<proteinExistence type="predicted"/>
<reference evidence="3" key="1">
    <citation type="submission" date="2018-10" db="EMBL/GenBank/DDBJ databases">
        <title>Hidden diversity of soil giant viruses.</title>
        <authorList>
            <person name="Schulz F."/>
            <person name="Alteio L."/>
            <person name="Goudeau D."/>
            <person name="Ryan E.M."/>
            <person name="Malmstrom R.R."/>
            <person name="Blanchard J."/>
            <person name="Woyke T."/>
        </authorList>
    </citation>
    <scope>NUCLEOTIDE SEQUENCE</scope>
    <source>
        <strain evidence="3">HAV1</strain>
    </source>
</reference>
<feature type="region of interest" description="Disordered" evidence="1">
    <location>
        <begin position="64"/>
        <end position="117"/>
    </location>
</feature>
<name>A0A3G5A568_9VIRU</name>
<organism evidence="3">
    <name type="scientific">Harvfovirus sp</name>
    <dbReference type="NCBI Taxonomy" id="2487768"/>
    <lineage>
        <taxon>Viruses</taxon>
        <taxon>Varidnaviria</taxon>
        <taxon>Bamfordvirae</taxon>
        <taxon>Nucleocytoviricota</taxon>
        <taxon>Megaviricetes</taxon>
        <taxon>Imitervirales</taxon>
        <taxon>Mimiviridae</taxon>
        <taxon>Klosneuvirinae</taxon>
    </lineage>
</organism>
<gene>
    <name evidence="3" type="ORF">Harvfovirus11_25</name>
</gene>
<sequence length="181" mass="20744">MNIIYTLLLIFLVVVGFVLLSALIYNIVSRLVKTEQFLNNYFDPGNSCVKQCVSSCNIGSNQLQPPAAAPVAQPPMQQPQQPQQPQPQPQPQPQAQDMMQTTSTENPEQFYPNNNYDVTGMKEELTYNKRLGRTYYDKFEELKNNDRFSDNYPNDPSCREFRTSQATKGNISDIPYSRTCW</sequence>
<protein>
    <submittedName>
        <fullName evidence="3">Uncharacterized protein</fullName>
    </submittedName>
</protein>
<dbReference type="EMBL" id="MK072253">
    <property type="protein sequence ID" value="AYV80963.1"/>
    <property type="molecule type" value="Genomic_DNA"/>
</dbReference>